<dbReference type="PANTHER" id="PTHR10434:SF64">
    <property type="entry name" value="1-ACYL-SN-GLYCEROL-3-PHOSPHATE ACYLTRANSFERASE-RELATED"/>
    <property type="match status" value="1"/>
</dbReference>
<keyword evidence="5 7" id="KW-0012">Acyltransferase</keyword>
<reference evidence="7" key="1">
    <citation type="submission" date="2021-04" db="EMBL/GenBank/DDBJ databases">
        <title>novel species isolated from subtropical streams in China.</title>
        <authorList>
            <person name="Lu H."/>
        </authorList>
    </citation>
    <scope>NUCLEOTIDE SEQUENCE</scope>
    <source>
        <strain evidence="7">LFS511W</strain>
    </source>
</reference>
<dbReference type="Pfam" id="PF01553">
    <property type="entry name" value="Acyltransferase"/>
    <property type="match status" value="1"/>
</dbReference>
<evidence type="ECO:0000256" key="3">
    <source>
        <dbReference type="ARBA" id="ARBA00022679"/>
    </source>
</evidence>
<dbReference type="PANTHER" id="PTHR10434">
    <property type="entry name" value="1-ACYL-SN-GLYCEROL-3-PHOSPHATE ACYLTRANSFERASE"/>
    <property type="match status" value="1"/>
</dbReference>
<feature type="domain" description="Phospholipid/glycerol acyltransferase" evidence="6">
    <location>
        <begin position="65"/>
        <end position="177"/>
    </location>
</feature>
<keyword evidence="8" id="KW-1185">Reference proteome</keyword>
<name>A0A941DKF6_9BURK</name>
<comment type="caution">
    <text evidence="7">The sequence shown here is derived from an EMBL/GenBank/DDBJ whole genome shotgun (WGS) entry which is preliminary data.</text>
</comment>
<evidence type="ECO:0000256" key="2">
    <source>
        <dbReference type="ARBA" id="ARBA00022516"/>
    </source>
</evidence>
<keyword evidence="2" id="KW-0444">Lipid biosynthesis</keyword>
<gene>
    <name evidence="7" type="ORF">KDM89_09905</name>
</gene>
<sequence>MIVWHYVRVTLHLLAGLMTCAFLFPVCSQISREKLVQRWSRQLLGICTVDVRFIDQSEGQHAERALIVSNHISWLDIFVINTLHPCHFVAKADIRSWPLVGWLCERAGTIFLARGKQREVRRIYEGLVHQIEAGKRIAFFPEGTTAAQGTVLPFHANLFEAAIEAKVPVQPFALRYVDQQGRFHHAADFIGDMSFAESMKIILKAPRMTAELIRLPAITTCGAHRRDIATQSQQAVRDALGIQATQAA</sequence>
<evidence type="ECO:0000313" key="7">
    <source>
        <dbReference type="EMBL" id="MBR7782458.1"/>
    </source>
</evidence>
<dbReference type="RefSeq" id="WP_212687776.1">
    <property type="nucleotide sequence ID" value="NZ_CAXBSD010000013.1"/>
</dbReference>
<dbReference type="Proteomes" id="UP000680067">
    <property type="component" value="Unassembled WGS sequence"/>
</dbReference>
<dbReference type="GO" id="GO:0003841">
    <property type="term" value="F:1-acylglycerol-3-phosphate O-acyltransferase activity"/>
    <property type="evidence" value="ECO:0007669"/>
    <property type="project" value="TreeGrafter"/>
</dbReference>
<dbReference type="GO" id="GO:0006654">
    <property type="term" value="P:phosphatidic acid biosynthetic process"/>
    <property type="evidence" value="ECO:0007669"/>
    <property type="project" value="TreeGrafter"/>
</dbReference>
<keyword evidence="3" id="KW-0808">Transferase</keyword>
<evidence type="ECO:0000313" key="8">
    <source>
        <dbReference type="Proteomes" id="UP000680067"/>
    </source>
</evidence>
<organism evidence="7 8">
    <name type="scientific">Undibacterium luofuense</name>
    <dbReference type="NCBI Taxonomy" id="2828733"/>
    <lineage>
        <taxon>Bacteria</taxon>
        <taxon>Pseudomonadati</taxon>
        <taxon>Pseudomonadota</taxon>
        <taxon>Betaproteobacteria</taxon>
        <taxon>Burkholderiales</taxon>
        <taxon>Oxalobacteraceae</taxon>
        <taxon>Undibacterium</taxon>
    </lineage>
</organism>
<evidence type="ECO:0000256" key="4">
    <source>
        <dbReference type="ARBA" id="ARBA00023098"/>
    </source>
</evidence>
<evidence type="ECO:0000256" key="5">
    <source>
        <dbReference type="ARBA" id="ARBA00023315"/>
    </source>
</evidence>
<dbReference type="SUPFAM" id="SSF69593">
    <property type="entry name" value="Glycerol-3-phosphate (1)-acyltransferase"/>
    <property type="match status" value="1"/>
</dbReference>
<dbReference type="InterPro" id="IPR002123">
    <property type="entry name" value="Plipid/glycerol_acylTrfase"/>
</dbReference>
<protein>
    <submittedName>
        <fullName evidence="7">1-acyl-sn-glycerol-3-phosphate acyltransferase</fullName>
    </submittedName>
</protein>
<keyword evidence="4" id="KW-0443">Lipid metabolism</keyword>
<dbReference type="SMART" id="SM00563">
    <property type="entry name" value="PlsC"/>
    <property type="match status" value="1"/>
</dbReference>
<dbReference type="AlphaFoldDB" id="A0A941DKF6"/>
<proteinExistence type="predicted"/>
<comment type="pathway">
    <text evidence="1">Lipid metabolism.</text>
</comment>
<evidence type="ECO:0000256" key="1">
    <source>
        <dbReference type="ARBA" id="ARBA00005189"/>
    </source>
</evidence>
<accession>A0A941DKF6</accession>
<dbReference type="CDD" id="cd07989">
    <property type="entry name" value="LPLAT_AGPAT-like"/>
    <property type="match status" value="1"/>
</dbReference>
<evidence type="ECO:0000259" key="6">
    <source>
        <dbReference type="SMART" id="SM00563"/>
    </source>
</evidence>
<dbReference type="EMBL" id="JAGSPN010000006">
    <property type="protein sequence ID" value="MBR7782458.1"/>
    <property type="molecule type" value="Genomic_DNA"/>
</dbReference>